<feature type="compositionally biased region" description="Basic and acidic residues" evidence="1">
    <location>
        <begin position="98"/>
        <end position="109"/>
    </location>
</feature>
<keyword evidence="3" id="KW-1185">Reference proteome</keyword>
<feature type="region of interest" description="Disordered" evidence="1">
    <location>
        <begin position="87"/>
        <end position="109"/>
    </location>
</feature>
<name>A0AAD9P6A7_RIDPI</name>
<gene>
    <name evidence="2" type="ORF">NP493_117g00007</name>
</gene>
<evidence type="ECO:0000256" key="1">
    <source>
        <dbReference type="SAM" id="MobiDB-lite"/>
    </source>
</evidence>
<dbReference type="EMBL" id="JAODUO010000120">
    <property type="protein sequence ID" value="KAK2188859.1"/>
    <property type="molecule type" value="Genomic_DNA"/>
</dbReference>
<organism evidence="2 3">
    <name type="scientific">Ridgeia piscesae</name>
    <name type="common">Tubeworm</name>
    <dbReference type="NCBI Taxonomy" id="27915"/>
    <lineage>
        <taxon>Eukaryota</taxon>
        <taxon>Metazoa</taxon>
        <taxon>Spiralia</taxon>
        <taxon>Lophotrochozoa</taxon>
        <taxon>Annelida</taxon>
        <taxon>Polychaeta</taxon>
        <taxon>Sedentaria</taxon>
        <taxon>Canalipalpata</taxon>
        <taxon>Sabellida</taxon>
        <taxon>Siboglinidae</taxon>
        <taxon>Ridgeia</taxon>
    </lineage>
</organism>
<protein>
    <submittedName>
        <fullName evidence="2">Uncharacterized protein</fullName>
    </submittedName>
</protein>
<evidence type="ECO:0000313" key="3">
    <source>
        <dbReference type="Proteomes" id="UP001209878"/>
    </source>
</evidence>
<dbReference type="Proteomes" id="UP001209878">
    <property type="component" value="Unassembled WGS sequence"/>
</dbReference>
<dbReference type="Gene3D" id="3.30.70.1820">
    <property type="entry name" value="L1 transposable element, RRM domain"/>
    <property type="match status" value="1"/>
</dbReference>
<comment type="caution">
    <text evidence="2">The sequence shown here is derived from an EMBL/GenBank/DDBJ whole genome shotgun (WGS) entry which is preliminary data.</text>
</comment>
<evidence type="ECO:0000313" key="2">
    <source>
        <dbReference type="EMBL" id="KAK2188859.1"/>
    </source>
</evidence>
<dbReference type="AlphaFoldDB" id="A0AAD9P6A7"/>
<proteinExistence type="predicted"/>
<accession>A0AAD9P6A7</accession>
<reference evidence="2" key="1">
    <citation type="journal article" date="2023" name="Mol. Biol. Evol.">
        <title>Third-Generation Sequencing Reveals the Adaptive Role of the Epigenome in Three Deep-Sea Polychaetes.</title>
        <authorList>
            <person name="Perez M."/>
            <person name="Aroh O."/>
            <person name="Sun Y."/>
            <person name="Lan Y."/>
            <person name="Juniper S.K."/>
            <person name="Young C.R."/>
            <person name="Angers B."/>
            <person name="Qian P.Y."/>
        </authorList>
    </citation>
    <scope>NUCLEOTIDE SEQUENCE</scope>
    <source>
        <strain evidence="2">R07B-5</strain>
    </source>
</reference>
<sequence length="109" mass="12518">MEDSIDYVENQTRINNLRIDKVAEVAAETWADTEAVVRKTFAVALKLREEQANAIRIERTHRTGASNSSGQPKTVVVKFESYKDRDNILQATRKHKPRDGEAERTKYQN</sequence>